<name>A0A9W7MCA6_HIBTR</name>
<dbReference type="PROSITE" id="PS51700">
    <property type="entry name" value="SEPARIN"/>
    <property type="match status" value="1"/>
</dbReference>
<dbReference type="EC" id="3.4.22.49" evidence="2"/>
<dbReference type="Proteomes" id="UP001165190">
    <property type="component" value="Unassembled WGS sequence"/>
</dbReference>
<dbReference type="Pfam" id="PF03568">
    <property type="entry name" value="Separin_C"/>
    <property type="match status" value="1"/>
</dbReference>
<evidence type="ECO:0000259" key="5">
    <source>
        <dbReference type="PROSITE" id="PS51700"/>
    </source>
</evidence>
<proteinExistence type="predicted"/>
<evidence type="ECO:0000256" key="4">
    <source>
        <dbReference type="ARBA" id="ARBA00022829"/>
    </source>
</evidence>
<evidence type="ECO:0000313" key="7">
    <source>
        <dbReference type="Proteomes" id="UP001165190"/>
    </source>
</evidence>
<dbReference type="GO" id="GO:0005634">
    <property type="term" value="C:nucleus"/>
    <property type="evidence" value="ECO:0007669"/>
    <property type="project" value="InterPro"/>
</dbReference>
<dbReference type="AlphaFoldDB" id="A0A9W7MCA6"/>
<keyword evidence="4" id="KW-0159">Chromosome partition</keyword>
<dbReference type="InterPro" id="IPR005314">
    <property type="entry name" value="Peptidase_C50"/>
</dbReference>
<dbReference type="PANTHER" id="PTHR12792">
    <property type="entry name" value="EXTRA SPINDLE POLES 1-RELATED"/>
    <property type="match status" value="1"/>
</dbReference>
<sequence>MERRKLAEGSEGDNSSLILAQKRTYRRDPLNDFNKYTGGWNISNQHYWASVGFTAAPFFVVAGVWFDLHATGSTCLQTETSTLLRLAPKSVKDLEQLVKDFYEGLPSTAVICISLLGHAYTSLLQELLLYPSSIHACMLLSRLNSENQPIVLLLPLDSVSEDVSEDAAPNDENARACQELRQRMNSGKRWHCPWGSTVVDIVAPAFKVILEENFMTSSGCPLEDTKSTRSLWWMIRKKVDHQLGKLLSNLEDSWLGPWRHVLLGDCLDCESLNKEHKKLVQDLKSKCGMVDVNESYLKLVLGAAKFDIEETCLSKQCLQKGCYIGMLEHHTEENCGSNGGNNVSASASRLIREAVNEIHWEDTIFREPIILVLDLDVQMLPWESMPILRQQEVYRMPSVGSISMMRSRYHELVPLIDPSDAFYLLNPSGDLKSTQAEFENWFRDQNFEGRAGTMPTAEELATALKSHDLYLYLGHGSGEQYLSIDEIQRLEKCAATMLMGCSSGSLRLSGCYVPRGVSLSYIRAGSPVTVANLWEVTDKDIDRFGKAVLNAWLRERTDLADCSECNQPMKESGAIKMRRGRKVYSKKKLASSNLVETTDKGSLKNVREHRPTIGSFVGRARDTCTLPFLNGAAPVCYGVPTGIIRKRQL</sequence>
<comment type="caution">
    <text evidence="6">The sequence shown here is derived from an EMBL/GenBank/DDBJ whole genome shotgun (WGS) entry which is preliminary data.</text>
</comment>
<feature type="domain" description="Peptidase C50" evidence="5">
    <location>
        <begin position="418"/>
        <end position="512"/>
    </location>
</feature>
<reference evidence="6" key="1">
    <citation type="submission" date="2023-05" db="EMBL/GenBank/DDBJ databases">
        <title>Genome and transcriptome analyses reveal genes involved in the formation of fine ridges on petal epidermal cells in Hibiscus trionum.</title>
        <authorList>
            <person name="Koshimizu S."/>
            <person name="Masuda S."/>
            <person name="Ishii T."/>
            <person name="Shirasu K."/>
            <person name="Hoshino A."/>
            <person name="Arita M."/>
        </authorList>
    </citation>
    <scope>NUCLEOTIDE SEQUENCE</scope>
    <source>
        <strain evidence="6">Hamamatsu line</strain>
    </source>
</reference>
<dbReference type="PANTHER" id="PTHR12792:SF0">
    <property type="entry name" value="SEPARIN"/>
    <property type="match status" value="1"/>
</dbReference>
<dbReference type="GO" id="GO:0005737">
    <property type="term" value="C:cytoplasm"/>
    <property type="evidence" value="ECO:0007669"/>
    <property type="project" value="TreeGrafter"/>
</dbReference>
<dbReference type="InterPro" id="IPR030397">
    <property type="entry name" value="SEPARIN_core_dom"/>
</dbReference>
<dbReference type="GO" id="GO:0004197">
    <property type="term" value="F:cysteine-type endopeptidase activity"/>
    <property type="evidence" value="ECO:0007669"/>
    <property type="project" value="InterPro"/>
</dbReference>
<keyword evidence="3" id="KW-0378">Hydrolase</keyword>
<evidence type="ECO:0000256" key="2">
    <source>
        <dbReference type="ARBA" id="ARBA00012489"/>
    </source>
</evidence>
<dbReference type="OrthoDB" id="10255632at2759"/>
<dbReference type="GO" id="GO:0072686">
    <property type="term" value="C:mitotic spindle"/>
    <property type="evidence" value="ECO:0007669"/>
    <property type="project" value="TreeGrafter"/>
</dbReference>
<evidence type="ECO:0000313" key="6">
    <source>
        <dbReference type="EMBL" id="GMI95421.1"/>
    </source>
</evidence>
<dbReference type="GO" id="GO:0051307">
    <property type="term" value="P:meiotic chromosome separation"/>
    <property type="evidence" value="ECO:0007669"/>
    <property type="project" value="TreeGrafter"/>
</dbReference>
<accession>A0A9W7MCA6</accession>
<gene>
    <name evidence="6" type="ORF">HRI_003211400</name>
</gene>
<dbReference type="EMBL" id="BSYR01000027">
    <property type="protein sequence ID" value="GMI95421.1"/>
    <property type="molecule type" value="Genomic_DNA"/>
</dbReference>
<keyword evidence="7" id="KW-1185">Reference proteome</keyword>
<dbReference type="GO" id="GO:0006508">
    <property type="term" value="P:proteolysis"/>
    <property type="evidence" value="ECO:0007669"/>
    <property type="project" value="InterPro"/>
</dbReference>
<evidence type="ECO:0000256" key="1">
    <source>
        <dbReference type="ARBA" id="ARBA00000451"/>
    </source>
</evidence>
<evidence type="ECO:0000256" key="3">
    <source>
        <dbReference type="ARBA" id="ARBA00022801"/>
    </source>
</evidence>
<organism evidence="6 7">
    <name type="scientific">Hibiscus trionum</name>
    <name type="common">Flower of an hour</name>
    <dbReference type="NCBI Taxonomy" id="183268"/>
    <lineage>
        <taxon>Eukaryota</taxon>
        <taxon>Viridiplantae</taxon>
        <taxon>Streptophyta</taxon>
        <taxon>Embryophyta</taxon>
        <taxon>Tracheophyta</taxon>
        <taxon>Spermatophyta</taxon>
        <taxon>Magnoliopsida</taxon>
        <taxon>eudicotyledons</taxon>
        <taxon>Gunneridae</taxon>
        <taxon>Pentapetalae</taxon>
        <taxon>rosids</taxon>
        <taxon>malvids</taxon>
        <taxon>Malvales</taxon>
        <taxon>Malvaceae</taxon>
        <taxon>Malvoideae</taxon>
        <taxon>Hibiscus</taxon>
    </lineage>
</organism>
<protein>
    <recommendedName>
        <fullName evidence="2">separase</fullName>
        <ecNumber evidence="2">3.4.22.49</ecNumber>
    </recommendedName>
</protein>
<comment type="catalytic activity">
    <reaction evidence="1">
        <text>All bonds known to be hydrolyzed by this endopeptidase have arginine in P1 and an acidic residue in P4. P6 is often occupied by an acidic residue or by a hydroxy-amino-acid residue, the phosphorylation of which enhances cleavage.</text>
        <dbReference type="EC" id="3.4.22.49"/>
    </reaction>
</comment>